<dbReference type="AlphaFoldDB" id="A0A9Q9ID83"/>
<protein>
    <submittedName>
        <fullName evidence="4">TetR family transcriptional regulator</fullName>
    </submittedName>
</protein>
<keyword evidence="5" id="KW-1185">Reference proteome</keyword>
<keyword evidence="1 2" id="KW-0238">DNA-binding</keyword>
<evidence type="ECO:0000256" key="2">
    <source>
        <dbReference type="PROSITE-ProRule" id="PRU00335"/>
    </source>
</evidence>
<dbReference type="GO" id="GO:0000976">
    <property type="term" value="F:transcription cis-regulatory region binding"/>
    <property type="evidence" value="ECO:0007669"/>
    <property type="project" value="TreeGrafter"/>
</dbReference>
<evidence type="ECO:0000313" key="4">
    <source>
        <dbReference type="EMBL" id="UWZ51028.1"/>
    </source>
</evidence>
<dbReference type="EMBL" id="CP073767">
    <property type="protein sequence ID" value="UWZ51028.1"/>
    <property type="molecule type" value="Genomic_DNA"/>
</dbReference>
<dbReference type="Proteomes" id="UP001058003">
    <property type="component" value="Chromosome"/>
</dbReference>
<name>A0A9Q9ID83_9ACTN</name>
<dbReference type="Pfam" id="PF00440">
    <property type="entry name" value="TetR_N"/>
    <property type="match status" value="1"/>
</dbReference>
<gene>
    <name evidence="4" type="ORF">Daura_30145</name>
</gene>
<dbReference type="Gene3D" id="1.10.357.10">
    <property type="entry name" value="Tetracycline Repressor, domain 2"/>
    <property type="match status" value="1"/>
</dbReference>
<dbReference type="PANTHER" id="PTHR30055:SF226">
    <property type="entry name" value="HTH-TYPE TRANSCRIPTIONAL REGULATOR PKSA"/>
    <property type="match status" value="1"/>
</dbReference>
<dbReference type="InterPro" id="IPR050109">
    <property type="entry name" value="HTH-type_TetR-like_transc_reg"/>
</dbReference>
<dbReference type="GO" id="GO:0003700">
    <property type="term" value="F:DNA-binding transcription factor activity"/>
    <property type="evidence" value="ECO:0007669"/>
    <property type="project" value="TreeGrafter"/>
</dbReference>
<dbReference type="RefSeq" id="WP_033365314.1">
    <property type="nucleotide sequence ID" value="NZ_CP073767.1"/>
</dbReference>
<dbReference type="PANTHER" id="PTHR30055">
    <property type="entry name" value="HTH-TYPE TRANSCRIPTIONAL REGULATOR RUTR"/>
    <property type="match status" value="1"/>
</dbReference>
<evidence type="ECO:0000313" key="5">
    <source>
        <dbReference type="Proteomes" id="UP001058003"/>
    </source>
</evidence>
<reference evidence="4" key="1">
    <citation type="submission" date="2021-04" db="EMBL/GenBank/DDBJ databases">
        <title>Dactylosporangium aurantiacum NRRL B-8018 full assembly.</title>
        <authorList>
            <person name="Hartkoorn R.C."/>
            <person name="Beaudoing E."/>
            <person name="Hot D."/>
        </authorList>
    </citation>
    <scope>NUCLEOTIDE SEQUENCE</scope>
    <source>
        <strain evidence="4">NRRL B-8018</strain>
    </source>
</reference>
<dbReference type="KEGG" id="daur:Daura_30145"/>
<evidence type="ECO:0000256" key="1">
    <source>
        <dbReference type="ARBA" id="ARBA00023125"/>
    </source>
</evidence>
<dbReference type="InterPro" id="IPR001647">
    <property type="entry name" value="HTH_TetR"/>
</dbReference>
<sequence>MPRIDAPTIPEHRAQRRRALLDAARALLAEQPHQPPTLAAVATRAALPRSSVYEYFPSRRDLLLELVQEVLPNWSRRVTAAMAAAGDPGGKVLAYVTANLRLVAEGEHALATALIQSVPGEQVNASTHRMHEQMSQPLSAALTELGLPDPDVTGQLISSVVYTASRMIEAGTDVADVEARVHELLAPFLLGHAGPPAT</sequence>
<dbReference type="PRINTS" id="PR00455">
    <property type="entry name" value="HTHTETR"/>
</dbReference>
<dbReference type="SUPFAM" id="SSF46689">
    <property type="entry name" value="Homeodomain-like"/>
    <property type="match status" value="1"/>
</dbReference>
<feature type="domain" description="HTH tetR-type" evidence="3">
    <location>
        <begin position="14"/>
        <end position="74"/>
    </location>
</feature>
<feature type="DNA-binding region" description="H-T-H motif" evidence="2">
    <location>
        <begin position="37"/>
        <end position="56"/>
    </location>
</feature>
<dbReference type="PROSITE" id="PS50977">
    <property type="entry name" value="HTH_TETR_2"/>
    <property type="match status" value="1"/>
</dbReference>
<organism evidence="4 5">
    <name type="scientific">Dactylosporangium aurantiacum</name>
    <dbReference type="NCBI Taxonomy" id="35754"/>
    <lineage>
        <taxon>Bacteria</taxon>
        <taxon>Bacillati</taxon>
        <taxon>Actinomycetota</taxon>
        <taxon>Actinomycetes</taxon>
        <taxon>Micromonosporales</taxon>
        <taxon>Micromonosporaceae</taxon>
        <taxon>Dactylosporangium</taxon>
    </lineage>
</organism>
<proteinExistence type="predicted"/>
<accession>A0A9Q9ID83</accession>
<dbReference type="InterPro" id="IPR009057">
    <property type="entry name" value="Homeodomain-like_sf"/>
</dbReference>
<evidence type="ECO:0000259" key="3">
    <source>
        <dbReference type="PROSITE" id="PS50977"/>
    </source>
</evidence>
<dbReference type="OrthoDB" id="4709704at2"/>